<dbReference type="Pfam" id="PF14947">
    <property type="entry name" value="HTH_45"/>
    <property type="match status" value="1"/>
</dbReference>
<dbReference type="eggNOG" id="arCOG01062">
    <property type="taxonomic scope" value="Archaea"/>
</dbReference>
<reference evidence="2 3" key="1">
    <citation type="journal article" date="2012" name="J. Bacteriol.">
        <title>Complete genome sequence of strain 1860, a crenarchaeon of the genus pyrobaculum able to grow with various electron acceptors.</title>
        <authorList>
            <person name="Mardanov A.V."/>
            <person name="Gumerov V.M."/>
            <person name="Slobodkina G.B."/>
            <person name="Beletsky A.V."/>
            <person name="Bonch-Osmolovskaya E.A."/>
            <person name="Ravin N.V."/>
            <person name="Skryabin K.G."/>
        </authorList>
    </citation>
    <scope>NUCLEOTIDE SEQUENCE [LARGE SCALE GENOMIC DNA]</scope>
    <source>
        <strain evidence="2 3">1860</strain>
    </source>
</reference>
<gene>
    <name evidence="2" type="ORF">P186_2488</name>
</gene>
<dbReference type="HOGENOM" id="CLU_179023_0_0_2"/>
<organism evidence="2 3">
    <name type="scientific">Pyrobaculum ferrireducens</name>
    <dbReference type="NCBI Taxonomy" id="1104324"/>
    <lineage>
        <taxon>Archaea</taxon>
        <taxon>Thermoproteota</taxon>
        <taxon>Thermoprotei</taxon>
        <taxon>Thermoproteales</taxon>
        <taxon>Thermoproteaceae</taxon>
        <taxon>Pyrobaculum</taxon>
    </lineage>
</organism>
<dbReference type="BioCyc" id="PSP1104324:GJSN-2434-MONOMER"/>
<evidence type="ECO:0000313" key="2">
    <source>
        <dbReference type="EMBL" id="AET33874.1"/>
    </source>
</evidence>
<dbReference type="Proteomes" id="UP000005867">
    <property type="component" value="Chromosome"/>
</dbReference>
<dbReference type="EMBL" id="CP003098">
    <property type="protein sequence ID" value="AET33874.1"/>
    <property type="molecule type" value="Genomic_DNA"/>
</dbReference>
<dbReference type="KEGG" id="pyr:P186_2488"/>
<proteinExistence type="predicted"/>
<sequence length="72" mass="8241">MYRLLKILKEHGPMSKTSLALHAKLNYQRAVAYLKHLGDAGLVEIEKDVVLTRKGYETLEKLEEVLKNLGVY</sequence>
<evidence type="ECO:0000313" key="3">
    <source>
        <dbReference type="Proteomes" id="UP000005867"/>
    </source>
</evidence>
<dbReference type="InterPro" id="IPR036388">
    <property type="entry name" value="WH-like_DNA-bd_sf"/>
</dbReference>
<feature type="domain" description="ArnR1-like winged helix-turn-helix" evidence="1">
    <location>
        <begin position="4"/>
        <end position="66"/>
    </location>
</feature>
<accession>G7VCR9</accession>
<dbReference type="Gene3D" id="1.10.10.10">
    <property type="entry name" value="Winged helix-like DNA-binding domain superfamily/Winged helix DNA-binding domain"/>
    <property type="match status" value="1"/>
</dbReference>
<protein>
    <recommendedName>
        <fullName evidence="1">ArnR1-like winged helix-turn-helix domain-containing protein</fullName>
    </recommendedName>
</protein>
<evidence type="ECO:0000259" key="1">
    <source>
        <dbReference type="Pfam" id="PF14947"/>
    </source>
</evidence>
<name>G7VCR9_9CREN</name>
<dbReference type="AlphaFoldDB" id="G7VCR9"/>
<dbReference type="STRING" id="1104324.P186_2488"/>
<dbReference type="SUPFAM" id="SSF46785">
    <property type="entry name" value="Winged helix' DNA-binding domain"/>
    <property type="match status" value="1"/>
</dbReference>
<dbReference type="InterPro" id="IPR038723">
    <property type="entry name" value="ArnR1-like_HTH"/>
</dbReference>
<keyword evidence="3" id="KW-1185">Reference proteome</keyword>
<dbReference type="InterPro" id="IPR036390">
    <property type="entry name" value="WH_DNA-bd_sf"/>
</dbReference>